<dbReference type="EMBL" id="CM016762">
    <property type="protein sequence ID" value="TMS34577.1"/>
    <property type="molecule type" value="Genomic_DNA"/>
</dbReference>
<name>A0A4U8UR00_STECR</name>
<protein>
    <submittedName>
        <fullName evidence="1">Uncharacterized protein</fullName>
    </submittedName>
</protein>
<accession>A0A4U8UR00</accession>
<comment type="caution">
    <text evidence="1">The sequence shown here is derived from an EMBL/GenBank/DDBJ whole genome shotgun (WGS) entry which is preliminary data.</text>
</comment>
<organism evidence="1 2">
    <name type="scientific">Steinernema carpocapsae</name>
    <name type="common">Entomopathogenic nematode</name>
    <dbReference type="NCBI Taxonomy" id="34508"/>
    <lineage>
        <taxon>Eukaryota</taxon>
        <taxon>Metazoa</taxon>
        <taxon>Ecdysozoa</taxon>
        <taxon>Nematoda</taxon>
        <taxon>Chromadorea</taxon>
        <taxon>Rhabditida</taxon>
        <taxon>Tylenchina</taxon>
        <taxon>Panagrolaimomorpha</taxon>
        <taxon>Strongyloidoidea</taxon>
        <taxon>Steinernematidae</taxon>
        <taxon>Steinernema</taxon>
    </lineage>
</organism>
<reference evidence="1 2" key="2">
    <citation type="journal article" date="2019" name="G3 (Bethesda)">
        <title>Hybrid Assembly of the Genome of the Entomopathogenic Nematode Steinernema carpocapsae Identifies the X-Chromosome.</title>
        <authorList>
            <person name="Serra L."/>
            <person name="Macchietto M."/>
            <person name="Macias-Munoz A."/>
            <person name="McGill C.J."/>
            <person name="Rodriguez I.M."/>
            <person name="Rodriguez B."/>
            <person name="Murad R."/>
            <person name="Mortazavi A."/>
        </authorList>
    </citation>
    <scope>NUCLEOTIDE SEQUENCE [LARGE SCALE GENOMIC DNA]</scope>
    <source>
        <strain evidence="1 2">ALL</strain>
    </source>
</reference>
<sequence length="77" mass="8675">MQSLDAELRPIDPDIALAIHQYLNRYGLKAAAAAFESECDDRHVKVGRNVPAMKTSPSEDVKVSREFCEFSHQLLIM</sequence>
<proteinExistence type="predicted"/>
<dbReference type="Proteomes" id="UP000298663">
    <property type="component" value="Chromosome X"/>
</dbReference>
<dbReference type="InterPro" id="IPR006594">
    <property type="entry name" value="LisH"/>
</dbReference>
<reference evidence="1 2" key="1">
    <citation type="journal article" date="2015" name="Genome Biol.">
        <title>Comparative genomics of Steinernema reveals deeply conserved gene regulatory networks.</title>
        <authorList>
            <person name="Dillman A.R."/>
            <person name="Macchietto M."/>
            <person name="Porter C.F."/>
            <person name="Rogers A."/>
            <person name="Williams B."/>
            <person name="Antoshechkin I."/>
            <person name="Lee M.M."/>
            <person name="Goodwin Z."/>
            <person name="Lu X."/>
            <person name="Lewis E.E."/>
            <person name="Goodrich-Blair H."/>
            <person name="Stock S.P."/>
            <person name="Adams B.J."/>
            <person name="Sternberg P.W."/>
            <person name="Mortazavi A."/>
        </authorList>
    </citation>
    <scope>NUCLEOTIDE SEQUENCE [LARGE SCALE GENOMIC DNA]</scope>
    <source>
        <strain evidence="1 2">ALL</strain>
    </source>
</reference>
<dbReference type="EMBL" id="AZBU02000001">
    <property type="protein sequence ID" value="TMS34577.1"/>
    <property type="molecule type" value="Genomic_DNA"/>
</dbReference>
<evidence type="ECO:0000313" key="2">
    <source>
        <dbReference type="Proteomes" id="UP000298663"/>
    </source>
</evidence>
<dbReference type="PROSITE" id="PS50896">
    <property type="entry name" value="LISH"/>
    <property type="match status" value="1"/>
</dbReference>
<evidence type="ECO:0000313" key="1">
    <source>
        <dbReference type="EMBL" id="TMS34577.1"/>
    </source>
</evidence>
<keyword evidence="2" id="KW-1185">Reference proteome</keyword>
<dbReference type="AlphaFoldDB" id="A0A4U8UR00"/>
<gene>
    <name evidence="1" type="ORF">L596_002139</name>
</gene>